<dbReference type="GO" id="GO:0005813">
    <property type="term" value="C:centrosome"/>
    <property type="evidence" value="ECO:0007669"/>
    <property type="project" value="InterPro"/>
</dbReference>
<accession>A0A7I8V978</accession>
<dbReference type="PANTHER" id="PTHR13958:SF3">
    <property type="entry name" value="CAP-GLY DOMAIN-CONTAINING PROTEIN-RELATED"/>
    <property type="match status" value="1"/>
</dbReference>
<dbReference type="GO" id="GO:0034453">
    <property type="term" value="P:microtubule anchoring"/>
    <property type="evidence" value="ECO:0007669"/>
    <property type="project" value="InterPro"/>
</dbReference>
<sequence length="524" mass="59641">MITPPSSPILTPVSTDRKRRRKRLILECKAFLAKLDELFFQEARNTVNKSEKTENGKSRTPQAKKNRKEEGRVNQGFRAEAEGKSQEYRAPPISTVKCAELNNDNLSVSSLRLEETFQEEPLSQRRSPDGCEGRVSVEEIAVSRESDSPPLKSFSDNAITAIPATIPFSPDTSLSYTLPEILSESSENDSRFISSSASPIEYSNHSSCVLPVPCGEDLSDSQTDIPLPLIADYVHFDVDIHEEIEVAQSESQLNVSPTESTDNHTEVRDYNVFDVQVALNDSINRALEIRKMKLDENVDEVTVDDDNNDDDGDNNKNFWEKPADGIALPHFLDHNVEFIEENWEDSFWEDVDSTKPSLPVVPQQEDEISQVICEAVDLLWSFRRCGMSWDEAKPTDKYLQNDSFKLFIYDLCREVLTDLFFEEDNTIPSYQKRPCPLTKRDPPNQLTLVRPIVVDKVLNLLNTQKRIENCASKSGRLDNVDTLLSMELVEEEADWTNYDNDECEVKMQVADQLFELLLKDSIRL</sequence>
<keyword evidence="3" id="KW-1185">Reference proteome</keyword>
<feature type="region of interest" description="Disordered" evidence="1">
    <location>
        <begin position="48"/>
        <end position="88"/>
    </location>
</feature>
<evidence type="ECO:0000313" key="3">
    <source>
        <dbReference type="Proteomes" id="UP000549394"/>
    </source>
</evidence>
<protein>
    <submittedName>
        <fullName evidence="2">DgyrCDS2006</fullName>
    </submittedName>
</protein>
<dbReference type="Proteomes" id="UP000549394">
    <property type="component" value="Unassembled WGS sequence"/>
</dbReference>
<gene>
    <name evidence="2" type="ORF">DGYR_LOCUS1876</name>
</gene>
<reference evidence="2 3" key="1">
    <citation type="submission" date="2020-08" db="EMBL/GenBank/DDBJ databases">
        <authorList>
            <person name="Hejnol A."/>
        </authorList>
    </citation>
    <scope>NUCLEOTIDE SEQUENCE [LARGE SCALE GENOMIC DNA]</scope>
</reference>
<dbReference type="GO" id="GO:0008017">
    <property type="term" value="F:microtubule binding"/>
    <property type="evidence" value="ECO:0007669"/>
    <property type="project" value="InterPro"/>
</dbReference>
<dbReference type="AlphaFoldDB" id="A0A7I8V978"/>
<dbReference type="EMBL" id="CAJFCJ010000003">
    <property type="protein sequence ID" value="CAD5112796.1"/>
    <property type="molecule type" value="Genomic_DNA"/>
</dbReference>
<evidence type="ECO:0000256" key="1">
    <source>
        <dbReference type="SAM" id="MobiDB-lite"/>
    </source>
</evidence>
<organism evidence="2 3">
    <name type="scientific">Dimorphilus gyrociliatus</name>
    <dbReference type="NCBI Taxonomy" id="2664684"/>
    <lineage>
        <taxon>Eukaryota</taxon>
        <taxon>Metazoa</taxon>
        <taxon>Spiralia</taxon>
        <taxon>Lophotrochozoa</taxon>
        <taxon>Annelida</taxon>
        <taxon>Polychaeta</taxon>
        <taxon>Polychaeta incertae sedis</taxon>
        <taxon>Dinophilidae</taxon>
        <taxon>Dimorphilus</taxon>
    </lineage>
</organism>
<proteinExistence type="predicted"/>
<comment type="caution">
    <text evidence="2">The sequence shown here is derived from an EMBL/GenBank/DDBJ whole genome shotgun (WGS) entry which is preliminary data.</text>
</comment>
<dbReference type="OrthoDB" id="306254at2759"/>
<dbReference type="PANTHER" id="PTHR13958">
    <property type="entry name" value="CENTROSOME-ASSOCIATED PROTEIN 350"/>
    <property type="match status" value="1"/>
</dbReference>
<evidence type="ECO:0000313" key="2">
    <source>
        <dbReference type="EMBL" id="CAD5112796.1"/>
    </source>
</evidence>
<dbReference type="InterPro" id="IPR028750">
    <property type="entry name" value="CEP350/CC187"/>
</dbReference>
<name>A0A7I8V978_9ANNE</name>